<reference evidence="9 10" key="1">
    <citation type="submission" date="2020-04" db="EMBL/GenBank/DDBJ databases">
        <title>Molecular characterization of pseudomonads from Agaricus bisporus reveal novel blotch 2 pathogens in Western Europe.</title>
        <authorList>
            <person name="Taparia T."/>
            <person name="Krijger M."/>
            <person name="Haynes E."/>
            <person name="Elpinstone J.G."/>
            <person name="Noble R."/>
            <person name="Van Der Wolf J."/>
        </authorList>
    </citation>
    <scope>NUCLEOTIDE SEQUENCE [LARGE SCALE GENOMIC DNA]</scope>
    <source>
        <strain evidence="9 10">H7001</strain>
    </source>
</reference>
<evidence type="ECO:0000313" key="10">
    <source>
        <dbReference type="Proteomes" id="UP000539985"/>
    </source>
</evidence>
<dbReference type="Pfam" id="PF01032">
    <property type="entry name" value="FecCD"/>
    <property type="match status" value="2"/>
</dbReference>
<dbReference type="EMBL" id="JACAQB010000006">
    <property type="protein sequence ID" value="NWB97069.1"/>
    <property type="molecule type" value="Genomic_DNA"/>
</dbReference>
<dbReference type="InterPro" id="IPR037294">
    <property type="entry name" value="ABC_BtuC-like"/>
</dbReference>
<feature type="transmembrane region" description="Helical" evidence="8">
    <location>
        <begin position="457"/>
        <end position="476"/>
    </location>
</feature>
<evidence type="ECO:0000256" key="5">
    <source>
        <dbReference type="ARBA" id="ARBA00022692"/>
    </source>
</evidence>
<dbReference type="NCBIfam" id="NF007866">
    <property type="entry name" value="PRK10577.1-2"/>
    <property type="match status" value="1"/>
</dbReference>
<keyword evidence="4" id="KW-1003">Cell membrane</keyword>
<feature type="transmembrane region" description="Helical" evidence="8">
    <location>
        <begin position="336"/>
        <end position="359"/>
    </location>
</feature>
<feature type="transmembrane region" description="Helical" evidence="8">
    <location>
        <begin position="266"/>
        <end position="297"/>
    </location>
</feature>
<comment type="similarity">
    <text evidence="2">Belongs to the binding-protein-dependent transport system permease family. FecCD subfamily.</text>
</comment>
<feature type="transmembrane region" description="Helical" evidence="8">
    <location>
        <begin position="152"/>
        <end position="169"/>
    </location>
</feature>
<gene>
    <name evidence="9" type="primary">fhuB</name>
    <name evidence="9" type="ORF">HX882_14310</name>
</gene>
<evidence type="ECO:0000256" key="2">
    <source>
        <dbReference type="ARBA" id="ARBA00007935"/>
    </source>
</evidence>
<dbReference type="SUPFAM" id="SSF81345">
    <property type="entry name" value="ABC transporter involved in vitamin B12 uptake, BtuC"/>
    <property type="match status" value="2"/>
</dbReference>
<proteinExistence type="inferred from homology"/>
<keyword evidence="7 8" id="KW-0472">Membrane</keyword>
<feature type="transmembrane region" description="Helical" evidence="8">
    <location>
        <begin position="482"/>
        <end position="503"/>
    </location>
</feature>
<evidence type="ECO:0000256" key="3">
    <source>
        <dbReference type="ARBA" id="ARBA00022448"/>
    </source>
</evidence>
<evidence type="ECO:0000256" key="1">
    <source>
        <dbReference type="ARBA" id="ARBA00004651"/>
    </source>
</evidence>
<evidence type="ECO:0000256" key="7">
    <source>
        <dbReference type="ARBA" id="ARBA00023136"/>
    </source>
</evidence>
<dbReference type="Proteomes" id="UP000539985">
    <property type="component" value="Unassembled WGS sequence"/>
</dbReference>
<evidence type="ECO:0000256" key="8">
    <source>
        <dbReference type="SAM" id="Phobius"/>
    </source>
</evidence>
<dbReference type="InterPro" id="IPR000522">
    <property type="entry name" value="ABC_transptr_permease_BtuC"/>
</dbReference>
<feature type="transmembrane region" description="Helical" evidence="8">
    <location>
        <begin position="380"/>
        <end position="402"/>
    </location>
</feature>
<keyword evidence="3" id="KW-0813">Transport</keyword>
<accession>A0A7Y8C2X3</accession>
<feature type="transmembrane region" description="Helical" evidence="8">
    <location>
        <begin position="672"/>
        <end position="690"/>
    </location>
</feature>
<evidence type="ECO:0000313" key="9">
    <source>
        <dbReference type="EMBL" id="NWB97069.1"/>
    </source>
</evidence>
<feature type="transmembrane region" description="Helical" evidence="8">
    <location>
        <begin position="122"/>
        <end position="140"/>
    </location>
</feature>
<feature type="transmembrane region" description="Helical" evidence="8">
    <location>
        <begin position="612"/>
        <end position="631"/>
    </location>
</feature>
<feature type="transmembrane region" description="Helical" evidence="8">
    <location>
        <begin position="422"/>
        <end position="445"/>
    </location>
</feature>
<organism evidence="9 10">
    <name type="scientific">Pseudomonas gingeri</name>
    <dbReference type="NCBI Taxonomy" id="117681"/>
    <lineage>
        <taxon>Bacteria</taxon>
        <taxon>Pseudomonadati</taxon>
        <taxon>Pseudomonadota</taxon>
        <taxon>Gammaproteobacteria</taxon>
        <taxon>Pseudomonadales</taxon>
        <taxon>Pseudomonadaceae</taxon>
        <taxon>Pseudomonas</taxon>
    </lineage>
</organism>
<protein>
    <submittedName>
        <fullName evidence="9">Fe(3+)-hydroxamate ABC transporter permease FhuB</fullName>
    </submittedName>
</protein>
<feature type="transmembrane region" description="Helical" evidence="8">
    <location>
        <begin position="89"/>
        <end position="110"/>
    </location>
</feature>
<feature type="transmembrane region" description="Helical" evidence="8">
    <location>
        <begin position="176"/>
        <end position="201"/>
    </location>
</feature>
<dbReference type="AlphaFoldDB" id="A0A7Y8C2X3"/>
<comment type="subcellular location">
    <subcellularLocation>
        <location evidence="1">Cell membrane</location>
        <topology evidence="1">Multi-pass membrane protein</topology>
    </subcellularLocation>
</comment>
<sequence>MAVCSPCNALPVRWRRRCFKRPSGSPVLSSFRLPFAPRGGLLLVVGLFALAVVLALFQVSATLEGSSWLSALLAPDRDDVRQVLVHESLLPRVAMALLCGAALGLAGTLVQQVLRNPLAEPMTLGIFPGAYLALAFYTIYVPSGLPGGRELVALGGGALAVLAVLMLAWPQKLSPMAVILSGMVVNLYCGAVSLAMALIHYDLLLGLQIWGGGSLEQAGWQPSGHLAAGLAACVLAVWLVRRSLVLLDSGESTARSLGAKVERTRLIALLVAVVLTALVVAQVGVIGFLGLAAPALARLLGARTLYQRLWWSTCIGAAMLSATDQVVLVLSNTASLSAHLIPTGTVTSLLGVPLLIAMLPRLRKGLASHWKANWPSSAGFTASRGWGLAVLLFLGLLLSFMVSRSLDGWRVATAAQVSALLFWQLPHTVIAATAGGLLALAGTLLQRATANPMASPDLLGVSSGGALGIVVVVFAVSQPSPIVLFGACLAGSLAALGGLLWLGRGAFNPQRLLLVGVAVSAWFQAMVSATLASGDPRAALMLQLVTGSIYYIPAALAWLSAGVMVLGLCLAPLFTRWLEAFSLGEGAAASVGVPVARARLLILLFAGVLTTVATLLVGPLSFVGLLAPHIARFAGARQPLQQLRVASAFGAVLMVVSEWLGRQWVFPEQMPAGLVATLLGGPYLVLLMLYRRKS</sequence>
<dbReference type="CDD" id="cd06550">
    <property type="entry name" value="TM_ABC_iron-siderophores_like"/>
    <property type="match status" value="2"/>
</dbReference>
<dbReference type="GO" id="GO:0022857">
    <property type="term" value="F:transmembrane transporter activity"/>
    <property type="evidence" value="ECO:0007669"/>
    <property type="project" value="InterPro"/>
</dbReference>
<feature type="transmembrane region" description="Helical" evidence="8">
    <location>
        <begin position="40"/>
        <end position="59"/>
    </location>
</feature>
<feature type="transmembrane region" description="Helical" evidence="8">
    <location>
        <begin position="512"/>
        <end position="531"/>
    </location>
</feature>
<evidence type="ECO:0000256" key="4">
    <source>
        <dbReference type="ARBA" id="ARBA00022475"/>
    </source>
</evidence>
<keyword evidence="6 8" id="KW-1133">Transmembrane helix</keyword>
<keyword evidence="5 8" id="KW-0812">Transmembrane</keyword>
<dbReference type="PANTHER" id="PTHR30472">
    <property type="entry name" value="FERRIC ENTEROBACTIN TRANSPORT SYSTEM PERMEASE PROTEIN"/>
    <property type="match status" value="1"/>
</dbReference>
<feature type="transmembrane region" description="Helical" evidence="8">
    <location>
        <begin position="551"/>
        <end position="574"/>
    </location>
</feature>
<comment type="caution">
    <text evidence="9">The sequence shown here is derived from an EMBL/GenBank/DDBJ whole genome shotgun (WGS) entry which is preliminary data.</text>
</comment>
<evidence type="ECO:0000256" key="6">
    <source>
        <dbReference type="ARBA" id="ARBA00022989"/>
    </source>
</evidence>
<dbReference type="GO" id="GO:0033214">
    <property type="term" value="P:siderophore-iron import into cell"/>
    <property type="evidence" value="ECO:0007669"/>
    <property type="project" value="TreeGrafter"/>
</dbReference>
<dbReference type="GO" id="GO:0005886">
    <property type="term" value="C:plasma membrane"/>
    <property type="evidence" value="ECO:0007669"/>
    <property type="project" value="UniProtKB-SubCell"/>
</dbReference>
<dbReference type="Gene3D" id="1.10.3470.10">
    <property type="entry name" value="ABC transporter involved in vitamin B12 uptake, BtuC"/>
    <property type="match status" value="2"/>
</dbReference>
<dbReference type="PANTHER" id="PTHR30472:SF37">
    <property type="entry name" value="FE(3+) DICITRATE TRANSPORT SYSTEM PERMEASE PROTEIN FECD-RELATED"/>
    <property type="match status" value="1"/>
</dbReference>
<name>A0A7Y8C2X3_9PSED</name>